<accession>A0A8H7TSZ5</accession>
<organism evidence="3 4">
    <name type="scientific">Bionectria ochroleuca</name>
    <name type="common">Gliocladium roseum</name>
    <dbReference type="NCBI Taxonomy" id="29856"/>
    <lineage>
        <taxon>Eukaryota</taxon>
        <taxon>Fungi</taxon>
        <taxon>Dikarya</taxon>
        <taxon>Ascomycota</taxon>
        <taxon>Pezizomycotina</taxon>
        <taxon>Sordariomycetes</taxon>
        <taxon>Hypocreomycetidae</taxon>
        <taxon>Hypocreales</taxon>
        <taxon>Bionectriaceae</taxon>
        <taxon>Clonostachys</taxon>
    </lineage>
</organism>
<evidence type="ECO:0000256" key="2">
    <source>
        <dbReference type="SAM" id="SignalP"/>
    </source>
</evidence>
<evidence type="ECO:0000313" key="3">
    <source>
        <dbReference type="EMBL" id="KAF9758127.1"/>
    </source>
</evidence>
<dbReference type="EMBL" id="JADCTT010000002">
    <property type="protein sequence ID" value="KAF9758127.1"/>
    <property type="molecule type" value="Genomic_DNA"/>
</dbReference>
<comment type="caution">
    <text evidence="3">The sequence shown here is derived from an EMBL/GenBank/DDBJ whole genome shotgun (WGS) entry which is preliminary data.</text>
</comment>
<dbReference type="Proteomes" id="UP000616885">
    <property type="component" value="Unassembled WGS sequence"/>
</dbReference>
<proteinExistence type="predicted"/>
<feature type="signal peptide" evidence="2">
    <location>
        <begin position="1"/>
        <end position="31"/>
    </location>
</feature>
<feature type="chain" id="PRO_5034416755" description="Secreted protein" evidence="2">
    <location>
        <begin position="32"/>
        <end position="125"/>
    </location>
</feature>
<name>A0A8H7TSZ5_BIOOC</name>
<evidence type="ECO:0000313" key="4">
    <source>
        <dbReference type="Proteomes" id="UP000616885"/>
    </source>
</evidence>
<feature type="region of interest" description="Disordered" evidence="1">
    <location>
        <begin position="100"/>
        <end position="125"/>
    </location>
</feature>
<feature type="region of interest" description="Disordered" evidence="1">
    <location>
        <begin position="33"/>
        <end position="59"/>
    </location>
</feature>
<keyword evidence="2" id="KW-0732">Signal</keyword>
<protein>
    <recommendedName>
        <fullName evidence="5">Secreted protein</fullName>
    </recommendedName>
</protein>
<sequence length="125" mass="13541">MTAGVGADRPFIHDRSLVLIVLVVWSIRVGSRPMSDPVDDKGANCSPLAAGDKRPIPRSRPSCGRSIFLRLHLDETQSSSFISRILDLGDIRPMIRPIASTPSPCGSPTCQTSVRPSHSIHLSRS</sequence>
<reference evidence="3" key="1">
    <citation type="submission" date="2020-10" db="EMBL/GenBank/DDBJ databases">
        <title>High-Quality Genome Resource of Clonostachys rosea strain S41 by Oxford Nanopore Long-Read Sequencing.</title>
        <authorList>
            <person name="Wang H."/>
        </authorList>
    </citation>
    <scope>NUCLEOTIDE SEQUENCE</scope>
    <source>
        <strain evidence="3">S41</strain>
    </source>
</reference>
<dbReference type="AlphaFoldDB" id="A0A8H7TSZ5"/>
<evidence type="ECO:0000256" key="1">
    <source>
        <dbReference type="SAM" id="MobiDB-lite"/>
    </source>
</evidence>
<evidence type="ECO:0008006" key="5">
    <source>
        <dbReference type="Google" id="ProtNLM"/>
    </source>
</evidence>
<gene>
    <name evidence="3" type="ORF">IM811_009071</name>
</gene>